<feature type="compositionally biased region" description="Low complexity" evidence="1">
    <location>
        <begin position="52"/>
        <end position="81"/>
    </location>
</feature>
<sequence>MSVALTLCFCSFSMSALECYSESEHDDPEITDTPPPPYTVQPPPPPSDQQKSSFTSTLSSEASCSLSSPESTFNSQESSSSLTSKVVYSERQSWLDLVNSSATEEGDQPLTFCVQIHSDEPPEVDCGDAAESQEGQLSRPSGGSQNSFLGPDTHCLAVPDATGQRSLAKDQEKCDDDEMERLYKSLEQASLSPIGDRRLSTKKELRKSFIKRSKNPSINEKLHKIRMLNSTLKCKEHDLATINQLLDDPKLTAMKYREWRNTNIMLVQDIYQQQEVQDMSTENSEEQEMTPQPIAESAI</sequence>
<feature type="compositionally biased region" description="Pro residues" evidence="1">
    <location>
        <begin position="33"/>
        <end position="47"/>
    </location>
</feature>
<proteinExistence type="predicted"/>
<feature type="signal peptide" evidence="2">
    <location>
        <begin position="1"/>
        <end position="16"/>
    </location>
</feature>
<organism evidence="3 4">
    <name type="scientific">Accipiter nisus</name>
    <name type="common">Eurasian sparrowhawk</name>
    <dbReference type="NCBI Taxonomy" id="211598"/>
    <lineage>
        <taxon>Eukaryota</taxon>
        <taxon>Metazoa</taxon>
        <taxon>Chordata</taxon>
        <taxon>Craniata</taxon>
        <taxon>Vertebrata</taxon>
        <taxon>Euteleostomi</taxon>
        <taxon>Archelosauria</taxon>
        <taxon>Archosauria</taxon>
        <taxon>Dinosauria</taxon>
        <taxon>Saurischia</taxon>
        <taxon>Theropoda</taxon>
        <taxon>Coelurosauria</taxon>
        <taxon>Aves</taxon>
        <taxon>Neognathae</taxon>
        <taxon>Neoaves</taxon>
        <taxon>Telluraves</taxon>
        <taxon>Accipitrimorphae</taxon>
        <taxon>Accipitriformes</taxon>
        <taxon>Accipitridae</taxon>
        <taxon>Accipitrinae</taxon>
        <taxon>Accipiter</taxon>
    </lineage>
</organism>
<dbReference type="InterPro" id="IPR051566">
    <property type="entry name" value="CNKSR"/>
</dbReference>
<evidence type="ECO:0000313" key="4">
    <source>
        <dbReference type="Proteomes" id="UP000694541"/>
    </source>
</evidence>
<reference evidence="3" key="1">
    <citation type="submission" date="2025-08" db="UniProtKB">
        <authorList>
            <consortium name="Ensembl"/>
        </authorList>
    </citation>
    <scope>IDENTIFICATION</scope>
</reference>
<keyword evidence="4" id="KW-1185">Reference proteome</keyword>
<accession>A0A8B9RVM8</accession>
<feature type="region of interest" description="Disordered" evidence="1">
    <location>
        <begin position="23"/>
        <end position="81"/>
    </location>
</feature>
<feature type="region of interest" description="Disordered" evidence="1">
    <location>
        <begin position="118"/>
        <end position="155"/>
    </location>
</feature>
<dbReference type="Ensembl" id="ENSANIT00000012753.1">
    <property type="protein sequence ID" value="ENSANIP00000012325.1"/>
    <property type="gene ID" value="ENSANIG00000008346.1"/>
</dbReference>
<dbReference type="AlphaFoldDB" id="A0A8B9RVM8"/>
<protein>
    <submittedName>
        <fullName evidence="3">Uncharacterized protein</fullName>
    </submittedName>
</protein>
<keyword evidence="2" id="KW-0732">Signal</keyword>
<feature type="compositionally biased region" description="Polar residues" evidence="1">
    <location>
        <begin position="133"/>
        <end position="148"/>
    </location>
</feature>
<dbReference type="PANTHER" id="PTHR12844:SF45">
    <property type="entry name" value="CNK3_IPCEF1 FUSION PROTEIN-RELATED"/>
    <property type="match status" value="1"/>
</dbReference>
<evidence type="ECO:0000256" key="1">
    <source>
        <dbReference type="SAM" id="MobiDB-lite"/>
    </source>
</evidence>
<reference evidence="3" key="2">
    <citation type="submission" date="2025-09" db="UniProtKB">
        <authorList>
            <consortium name="Ensembl"/>
        </authorList>
    </citation>
    <scope>IDENTIFICATION</scope>
</reference>
<dbReference type="PANTHER" id="PTHR12844">
    <property type="entry name" value="CONNECTOR ENCHANCER OF KINASE SUPPRESSOR OF RAS"/>
    <property type="match status" value="1"/>
</dbReference>
<evidence type="ECO:0000256" key="2">
    <source>
        <dbReference type="SAM" id="SignalP"/>
    </source>
</evidence>
<dbReference type="Proteomes" id="UP000694541">
    <property type="component" value="Unplaced"/>
</dbReference>
<feature type="region of interest" description="Disordered" evidence="1">
    <location>
        <begin position="276"/>
        <end position="299"/>
    </location>
</feature>
<evidence type="ECO:0000313" key="3">
    <source>
        <dbReference type="Ensembl" id="ENSANIP00000012325.1"/>
    </source>
</evidence>
<feature type="chain" id="PRO_5034513328" evidence="2">
    <location>
        <begin position="17"/>
        <end position="299"/>
    </location>
</feature>
<name>A0A8B9RVM8_9AVES</name>